<dbReference type="AlphaFoldDB" id="A0A402BD59"/>
<sequence>MAVFGLLSLKHLKTLLLKSNDPFQILDPLLKRLNGMDSLSQGLIRCLERLILFSKVV</sequence>
<dbReference type="EMBL" id="BIFT01000002">
    <property type="protein sequence ID" value="GCE29274.1"/>
    <property type="molecule type" value="Genomic_DNA"/>
</dbReference>
<reference evidence="2" key="1">
    <citation type="submission" date="2018-12" db="EMBL/GenBank/DDBJ databases">
        <title>Tengunoibacter tsumagoiensis gen. nov., sp. nov., Dictyobacter kobayashii sp. nov., D. alpinus sp. nov., and D. joshuensis sp. nov. and description of Dictyobacteraceae fam. nov. within the order Ktedonobacterales isolated from Tengu-no-mugimeshi.</title>
        <authorList>
            <person name="Wang C.M."/>
            <person name="Zheng Y."/>
            <person name="Sakai Y."/>
            <person name="Toyoda A."/>
            <person name="Minakuchi Y."/>
            <person name="Abe K."/>
            <person name="Yokota A."/>
            <person name="Yabe S."/>
        </authorList>
    </citation>
    <scope>NUCLEOTIDE SEQUENCE [LARGE SCALE GENOMIC DNA]</scope>
    <source>
        <strain evidence="2">Uno16</strain>
    </source>
</reference>
<evidence type="ECO:0000313" key="2">
    <source>
        <dbReference type="Proteomes" id="UP000287171"/>
    </source>
</evidence>
<accession>A0A402BD59</accession>
<proteinExistence type="predicted"/>
<keyword evidence="2" id="KW-1185">Reference proteome</keyword>
<dbReference type="RefSeq" id="WP_161982351.1">
    <property type="nucleotide sequence ID" value="NZ_BIFT01000002.1"/>
</dbReference>
<organism evidence="1 2">
    <name type="scientific">Dictyobacter alpinus</name>
    <dbReference type="NCBI Taxonomy" id="2014873"/>
    <lineage>
        <taxon>Bacteria</taxon>
        <taxon>Bacillati</taxon>
        <taxon>Chloroflexota</taxon>
        <taxon>Ktedonobacteria</taxon>
        <taxon>Ktedonobacterales</taxon>
        <taxon>Dictyobacteraceae</taxon>
        <taxon>Dictyobacter</taxon>
    </lineage>
</organism>
<comment type="caution">
    <text evidence="1">The sequence shown here is derived from an EMBL/GenBank/DDBJ whole genome shotgun (WGS) entry which is preliminary data.</text>
</comment>
<dbReference type="Proteomes" id="UP000287171">
    <property type="component" value="Unassembled WGS sequence"/>
</dbReference>
<gene>
    <name evidence="1" type="ORF">KDA_47580</name>
</gene>
<protein>
    <submittedName>
        <fullName evidence="1">Uncharacterized protein</fullName>
    </submittedName>
</protein>
<evidence type="ECO:0000313" key="1">
    <source>
        <dbReference type="EMBL" id="GCE29274.1"/>
    </source>
</evidence>
<name>A0A402BD59_9CHLR</name>